<comment type="caution">
    <text evidence="1">The sequence shown here is derived from an EMBL/GenBank/DDBJ whole genome shotgun (WGS) entry which is preliminary data.</text>
</comment>
<keyword evidence="2" id="KW-1185">Reference proteome</keyword>
<organism evidence="1 2">
    <name type="scientific">Deinococcus lacus</name>
    <dbReference type="NCBI Taxonomy" id="392561"/>
    <lineage>
        <taxon>Bacteria</taxon>
        <taxon>Thermotogati</taxon>
        <taxon>Deinococcota</taxon>
        <taxon>Deinococci</taxon>
        <taxon>Deinococcales</taxon>
        <taxon>Deinococcaceae</taxon>
        <taxon>Deinococcus</taxon>
    </lineage>
</organism>
<name>A0ABW1YBK0_9DEIO</name>
<dbReference type="InterPro" id="IPR010064">
    <property type="entry name" value="HK97-gp10_tail"/>
</dbReference>
<accession>A0ABW1YBK0</accession>
<dbReference type="Pfam" id="PF04883">
    <property type="entry name" value="HK97-gp10_like"/>
    <property type="match status" value="1"/>
</dbReference>
<gene>
    <name evidence="1" type="ORF">ACFP81_06400</name>
</gene>
<protein>
    <submittedName>
        <fullName evidence="1">HK97-gp10 family putative phage morphogenesis protein</fullName>
    </submittedName>
</protein>
<reference evidence="2" key="1">
    <citation type="journal article" date="2019" name="Int. J. Syst. Evol. Microbiol.">
        <title>The Global Catalogue of Microorganisms (GCM) 10K type strain sequencing project: providing services to taxonomists for standard genome sequencing and annotation.</title>
        <authorList>
            <consortium name="The Broad Institute Genomics Platform"/>
            <consortium name="The Broad Institute Genome Sequencing Center for Infectious Disease"/>
            <person name="Wu L."/>
            <person name="Ma J."/>
        </authorList>
    </citation>
    <scope>NUCLEOTIDE SEQUENCE [LARGE SCALE GENOMIC DNA]</scope>
    <source>
        <strain evidence="2">CGMCC 1.15772</strain>
    </source>
</reference>
<sequence>MSNLPHTQAAIQRIADRQLARQAQQLRGIIVRQLSQPGTQVAALRRTYRNISHRQAQALGLRGRSMQTANGNIRTRVRSGYREIKVSAPGDSPAVQTGRLRQSITVQKVKAGRYRVGTNVEYAPYLEFGTRNMQPRPFMRPALEKHRHEP</sequence>
<evidence type="ECO:0000313" key="2">
    <source>
        <dbReference type="Proteomes" id="UP001596297"/>
    </source>
</evidence>
<dbReference type="RefSeq" id="WP_380082682.1">
    <property type="nucleotide sequence ID" value="NZ_JBHSWD010000001.1"/>
</dbReference>
<dbReference type="Proteomes" id="UP001596297">
    <property type="component" value="Unassembled WGS sequence"/>
</dbReference>
<dbReference type="NCBIfam" id="TIGR01725">
    <property type="entry name" value="phge_HK97_gp10"/>
    <property type="match status" value="1"/>
</dbReference>
<evidence type="ECO:0000313" key="1">
    <source>
        <dbReference type="EMBL" id="MFC6591676.1"/>
    </source>
</evidence>
<dbReference type="EMBL" id="JBHSWD010000001">
    <property type="protein sequence ID" value="MFC6591676.1"/>
    <property type="molecule type" value="Genomic_DNA"/>
</dbReference>
<proteinExistence type="predicted"/>